<keyword evidence="3" id="KW-1003">Cell membrane</keyword>
<gene>
    <name evidence="8" type="ORF">K678_06265</name>
</gene>
<keyword evidence="4 7" id="KW-0812">Transmembrane</keyword>
<comment type="similarity">
    <text evidence="2">Belongs to the CbiQ family.</text>
</comment>
<dbReference type="PANTHER" id="PTHR34857">
    <property type="entry name" value="SLL0384 PROTEIN"/>
    <property type="match status" value="1"/>
</dbReference>
<dbReference type="EMBL" id="AQPH01000016">
    <property type="protein sequence ID" value="EPY02350.1"/>
    <property type="molecule type" value="Genomic_DNA"/>
</dbReference>
<dbReference type="CDD" id="cd16914">
    <property type="entry name" value="EcfT"/>
    <property type="match status" value="1"/>
</dbReference>
<dbReference type="GO" id="GO:0043190">
    <property type="term" value="C:ATP-binding cassette (ABC) transporter complex"/>
    <property type="evidence" value="ECO:0007669"/>
    <property type="project" value="InterPro"/>
</dbReference>
<feature type="transmembrane region" description="Helical" evidence="7">
    <location>
        <begin position="125"/>
        <end position="144"/>
    </location>
</feature>
<feature type="transmembrane region" description="Helical" evidence="7">
    <location>
        <begin position="43"/>
        <end position="75"/>
    </location>
</feature>
<keyword evidence="6 7" id="KW-0472">Membrane</keyword>
<evidence type="ECO:0000313" key="8">
    <source>
        <dbReference type="EMBL" id="EPY02350.1"/>
    </source>
</evidence>
<dbReference type="InterPro" id="IPR051611">
    <property type="entry name" value="ECF_transporter_component"/>
</dbReference>
<dbReference type="Proteomes" id="UP000015350">
    <property type="component" value="Unassembled WGS sequence"/>
</dbReference>
<dbReference type="STRING" id="1316936.K678_06265"/>
<dbReference type="PANTHER" id="PTHR34857:SF2">
    <property type="entry name" value="SLL0384 PROTEIN"/>
    <property type="match status" value="1"/>
</dbReference>
<feature type="transmembrane region" description="Helical" evidence="7">
    <location>
        <begin position="87"/>
        <end position="105"/>
    </location>
</feature>
<comment type="subcellular location">
    <subcellularLocation>
        <location evidence="1">Cell membrane</location>
        <topology evidence="1">Multi-pass membrane protein</topology>
    </subcellularLocation>
</comment>
<evidence type="ECO:0000256" key="7">
    <source>
        <dbReference type="SAM" id="Phobius"/>
    </source>
</evidence>
<sequence>MSGLHRHTGSTCLLDEACADHACLHPPLERGGLIQRLDPRSRVLAAVSFALLVVALSHLPTLAVAVALAVVAAVLARLEVGTTLRRLLALEGFMVLALMMLPFTVPGDPLFTVGGLEASRQGAVQALVILLKANAVVLMVLALVGSMDTVTLGQALRRLGAPEKLVQLYLFTVRYLDVLHREYRRLRTAMRARAFTMRSNRHTWTSIGYLFGMLMVRSVERSERIVAAMRCRGFDGTFPSLETPTRFQRPDGLFALASLAGMVMLMTIESL</sequence>
<protein>
    <submittedName>
        <fullName evidence="8">Cobalt ABC transporter permease CbiQ</fullName>
    </submittedName>
</protein>
<keyword evidence="5 7" id="KW-1133">Transmembrane helix</keyword>
<dbReference type="RefSeq" id="WP_021131608.1">
    <property type="nucleotide sequence ID" value="NZ_AQPH01000016.1"/>
</dbReference>
<dbReference type="InterPro" id="IPR003339">
    <property type="entry name" value="ABC/ECF_trnsptr_transmembrane"/>
</dbReference>
<dbReference type="Pfam" id="PF02361">
    <property type="entry name" value="CbiQ"/>
    <property type="match status" value="1"/>
</dbReference>
<evidence type="ECO:0000313" key="9">
    <source>
        <dbReference type="Proteomes" id="UP000015350"/>
    </source>
</evidence>
<evidence type="ECO:0000256" key="1">
    <source>
        <dbReference type="ARBA" id="ARBA00004651"/>
    </source>
</evidence>
<dbReference type="AlphaFoldDB" id="S9TV52"/>
<reference evidence="8 9" key="1">
    <citation type="submission" date="2013-04" db="EMBL/GenBank/DDBJ databases">
        <authorList>
            <person name="Kuznetsov B."/>
            <person name="Ivanovsky R."/>
        </authorList>
    </citation>
    <scope>NUCLEOTIDE SEQUENCE [LARGE SCALE GENOMIC DNA]</scope>
    <source>
        <strain evidence="8 9">MGU-K5</strain>
    </source>
</reference>
<dbReference type="eggNOG" id="COG0619">
    <property type="taxonomic scope" value="Bacteria"/>
</dbReference>
<dbReference type="InterPro" id="IPR012809">
    <property type="entry name" value="ECF_CbiQ"/>
</dbReference>
<evidence type="ECO:0000256" key="2">
    <source>
        <dbReference type="ARBA" id="ARBA00008564"/>
    </source>
</evidence>
<name>S9TV52_MAGFU</name>
<dbReference type="NCBIfam" id="TIGR02454">
    <property type="entry name" value="ECF_T_CbiQ"/>
    <property type="match status" value="1"/>
</dbReference>
<dbReference type="PATRIC" id="fig|1316936.3.peg.1254"/>
<accession>S9TV52</accession>
<evidence type="ECO:0000256" key="3">
    <source>
        <dbReference type="ARBA" id="ARBA00022475"/>
    </source>
</evidence>
<comment type="caution">
    <text evidence="8">The sequence shown here is derived from an EMBL/GenBank/DDBJ whole genome shotgun (WGS) entry which is preliminary data.</text>
</comment>
<organism evidence="8 9">
    <name type="scientific">Magnetospirillum fulvum MGU-K5</name>
    <dbReference type="NCBI Taxonomy" id="1316936"/>
    <lineage>
        <taxon>Bacteria</taxon>
        <taxon>Pseudomonadati</taxon>
        <taxon>Pseudomonadota</taxon>
        <taxon>Alphaproteobacteria</taxon>
        <taxon>Rhodospirillales</taxon>
        <taxon>Rhodospirillaceae</taxon>
        <taxon>Magnetospirillum</taxon>
    </lineage>
</organism>
<proteinExistence type="inferred from homology"/>
<evidence type="ECO:0000256" key="5">
    <source>
        <dbReference type="ARBA" id="ARBA00022989"/>
    </source>
</evidence>
<dbReference type="GO" id="GO:0006824">
    <property type="term" value="P:cobalt ion transport"/>
    <property type="evidence" value="ECO:0007669"/>
    <property type="project" value="InterPro"/>
</dbReference>
<evidence type="ECO:0000256" key="6">
    <source>
        <dbReference type="ARBA" id="ARBA00023136"/>
    </source>
</evidence>
<evidence type="ECO:0000256" key="4">
    <source>
        <dbReference type="ARBA" id="ARBA00022692"/>
    </source>
</evidence>